<gene>
    <name evidence="3" type="ORF">AB1Y20_019245</name>
</gene>
<feature type="domain" description="PIH1D1/2/3 CS-like" evidence="2">
    <location>
        <begin position="336"/>
        <end position="415"/>
    </location>
</feature>
<dbReference type="AlphaFoldDB" id="A0AB34JTJ6"/>
<dbReference type="PANTHER" id="PTHR22997:SF0">
    <property type="entry name" value="PIH1 DOMAIN-CONTAINING PROTEIN 1"/>
    <property type="match status" value="1"/>
</dbReference>
<evidence type="ECO:0000313" key="3">
    <source>
        <dbReference type="EMBL" id="KAL1524347.1"/>
    </source>
</evidence>
<dbReference type="Pfam" id="PF18201">
    <property type="entry name" value="PIH1_CS"/>
    <property type="match status" value="1"/>
</dbReference>
<evidence type="ECO:0000256" key="1">
    <source>
        <dbReference type="ARBA" id="ARBA00008511"/>
    </source>
</evidence>
<proteinExistence type="inferred from homology"/>
<organism evidence="3 4">
    <name type="scientific">Prymnesium parvum</name>
    <name type="common">Toxic golden alga</name>
    <dbReference type="NCBI Taxonomy" id="97485"/>
    <lineage>
        <taxon>Eukaryota</taxon>
        <taxon>Haptista</taxon>
        <taxon>Haptophyta</taxon>
        <taxon>Prymnesiophyceae</taxon>
        <taxon>Prymnesiales</taxon>
        <taxon>Prymnesiaceae</taxon>
        <taxon>Prymnesium</taxon>
    </lineage>
</organism>
<evidence type="ECO:0000313" key="4">
    <source>
        <dbReference type="Proteomes" id="UP001515480"/>
    </source>
</evidence>
<dbReference type="CDD" id="cd00298">
    <property type="entry name" value="ACD_sHsps_p23-like"/>
    <property type="match status" value="1"/>
</dbReference>
<reference evidence="3 4" key="1">
    <citation type="journal article" date="2024" name="Science">
        <title>Giant polyketide synthase enzymes in the biosynthesis of giant marine polyether toxins.</title>
        <authorList>
            <person name="Fallon T.R."/>
            <person name="Shende V.V."/>
            <person name="Wierzbicki I.H."/>
            <person name="Pendleton A.L."/>
            <person name="Watervoot N.F."/>
            <person name="Auber R.P."/>
            <person name="Gonzalez D.J."/>
            <person name="Wisecaver J.H."/>
            <person name="Moore B.S."/>
        </authorList>
    </citation>
    <scope>NUCLEOTIDE SEQUENCE [LARGE SCALE GENOMIC DNA]</scope>
    <source>
        <strain evidence="3 4">12B1</strain>
    </source>
</reference>
<dbReference type="GO" id="GO:0005737">
    <property type="term" value="C:cytoplasm"/>
    <property type="evidence" value="ECO:0007669"/>
    <property type="project" value="TreeGrafter"/>
</dbReference>
<dbReference type="InterPro" id="IPR050734">
    <property type="entry name" value="PIH1/Kintoun_subfamily"/>
</dbReference>
<keyword evidence="4" id="KW-1185">Reference proteome</keyword>
<dbReference type="Proteomes" id="UP001515480">
    <property type="component" value="Unassembled WGS sequence"/>
</dbReference>
<comment type="similarity">
    <text evidence="1">Belongs to the PIH1 family.</text>
</comment>
<dbReference type="InterPro" id="IPR041442">
    <property type="entry name" value="PIH1D1/2/3_CS-like"/>
</dbReference>
<dbReference type="PANTHER" id="PTHR22997">
    <property type="entry name" value="PIH1 DOMAIN-CONTAINING PROTEIN 1"/>
    <property type="match status" value="1"/>
</dbReference>
<name>A0AB34JTJ6_PRYPA</name>
<comment type="caution">
    <text evidence="3">The sequence shown here is derived from an EMBL/GenBank/DDBJ whole genome shotgun (WGS) entry which is preliminary data.</text>
</comment>
<accession>A0AB34JTJ6</accession>
<protein>
    <recommendedName>
        <fullName evidence="2">PIH1D1/2/3 CS-like domain-containing protein</fullName>
    </recommendedName>
</protein>
<dbReference type="EMBL" id="JBGBPQ010000005">
    <property type="protein sequence ID" value="KAL1524347.1"/>
    <property type="molecule type" value="Genomic_DNA"/>
</dbReference>
<evidence type="ECO:0000259" key="2">
    <source>
        <dbReference type="Pfam" id="PF18201"/>
    </source>
</evidence>
<sequence length="417" mass="45416">MPDEWENRPFQSSPAATPIAGFVVKITSSGLRHYINLCSHPSLGRPIDAKDREVSDAHLQARGIDNLRVPLLTGTARTHLLPNGEGEAICIDVVFCTTVINIALTMPPEVGSEVPNCPHLSEHAVQLGKFVRLRLIELALCNVEEELGYKLGRNFTLPRGATYKGGVRGSKAPAPMPALRQLTEALAAEERMMDKKESAGPWRSKRMEAGLGAGRPAPRIEQLELPSEHMSKAPLVRKGFLTGGGTNGTLYPNGSTEGTPPEGAGDPLGWMPKGLRSRIKVVDTASTPPEAQQEAILRYANVPVAANIQHRVPETPRLEVAPDAGRMEREPAFELSDFAIADATCTTSRPGLQLLVRLPLLDSFEEADVDISNTRLKLVVSGKYKLEFDWPHAVASEEAKAKYVKKNRSLKVTVPRM</sequence>